<dbReference type="Proteomes" id="UP000193411">
    <property type="component" value="Unassembled WGS sequence"/>
</dbReference>
<organism evidence="2 3">
    <name type="scientific">Catenaria anguillulae PL171</name>
    <dbReference type="NCBI Taxonomy" id="765915"/>
    <lineage>
        <taxon>Eukaryota</taxon>
        <taxon>Fungi</taxon>
        <taxon>Fungi incertae sedis</taxon>
        <taxon>Blastocladiomycota</taxon>
        <taxon>Blastocladiomycetes</taxon>
        <taxon>Blastocladiales</taxon>
        <taxon>Catenariaceae</taxon>
        <taxon>Catenaria</taxon>
    </lineage>
</organism>
<dbReference type="CDD" id="cd00821">
    <property type="entry name" value="PH"/>
    <property type="match status" value="1"/>
</dbReference>
<keyword evidence="3" id="KW-1185">Reference proteome</keyword>
<dbReference type="AlphaFoldDB" id="A0A1Y2HVW9"/>
<gene>
    <name evidence="2" type="ORF">BCR44DRAFT_1016411</name>
</gene>
<feature type="compositionally biased region" description="Polar residues" evidence="1">
    <location>
        <begin position="82"/>
        <end position="95"/>
    </location>
</feature>
<name>A0A1Y2HVW9_9FUNG</name>
<feature type="region of interest" description="Disordered" evidence="1">
    <location>
        <begin position="82"/>
        <end position="106"/>
    </location>
</feature>
<accession>A0A1Y2HVW9</accession>
<evidence type="ECO:0008006" key="4">
    <source>
        <dbReference type="Google" id="ProtNLM"/>
    </source>
</evidence>
<evidence type="ECO:0000256" key="1">
    <source>
        <dbReference type="SAM" id="MobiDB-lite"/>
    </source>
</evidence>
<comment type="caution">
    <text evidence="2">The sequence shown here is derived from an EMBL/GenBank/DDBJ whole genome shotgun (WGS) entry which is preliminary data.</text>
</comment>
<evidence type="ECO:0000313" key="3">
    <source>
        <dbReference type="Proteomes" id="UP000193411"/>
    </source>
</evidence>
<dbReference type="Gene3D" id="2.30.29.30">
    <property type="entry name" value="Pleckstrin-homology domain (PH domain)/Phosphotyrosine-binding domain (PTB)"/>
    <property type="match status" value="1"/>
</dbReference>
<proteinExistence type="predicted"/>
<dbReference type="InterPro" id="IPR011993">
    <property type="entry name" value="PH-like_dom_sf"/>
</dbReference>
<sequence>MEKLVAIGQRIRMRASTPKEDAIIQPHRRIIREGELTLVRIVRVGTAVGRPTRSSGSTGFGLGAAYGLAMSAYGATVSMPMSNGSSASGTGQSQPPVSPTSQAYAAAQQIASSAGAPTVGPVLMETPIHKEHHFFLFNDMLVICKRDRDGNGHQYDFVFRCNLHSRVVPASITPEGYLRVVDADSILYMTSTEPHLRAWMKDINERYSR</sequence>
<protein>
    <recommendedName>
        <fullName evidence="4">PH domain-containing protein</fullName>
    </recommendedName>
</protein>
<dbReference type="SUPFAM" id="SSF50729">
    <property type="entry name" value="PH domain-like"/>
    <property type="match status" value="1"/>
</dbReference>
<dbReference type="OrthoDB" id="660555at2759"/>
<reference evidence="2 3" key="1">
    <citation type="submission" date="2016-07" db="EMBL/GenBank/DDBJ databases">
        <title>Pervasive Adenine N6-methylation of Active Genes in Fungi.</title>
        <authorList>
            <consortium name="DOE Joint Genome Institute"/>
            <person name="Mondo S.J."/>
            <person name="Dannebaum R.O."/>
            <person name="Kuo R.C."/>
            <person name="Labutti K."/>
            <person name="Haridas S."/>
            <person name="Kuo A."/>
            <person name="Salamov A."/>
            <person name="Ahrendt S.R."/>
            <person name="Lipzen A."/>
            <person name="Sullivan W."/>
            <person name="Andreopoulos W.B."/>
            <person name="Clum A."/>
            <person name="Lindquist E."/>
            <person name="Daum C."/>
            <person name="Ramamoorthy G.K."/>
            <person name="Gryganskyi A."/>
            <person name="Culley D."/>
            <person name="Magnuson J.K."/>
            <person name="James T.Y."/>
            <person name="O'Malley M.A."/>
            <person name="Stajich J.E."/>
            <person name="Spatafora J.W."/>
            <person name="Visel A."/>
            <person name="Grigoriev I.V."/>
        </authorList>
    </citation>
    <scope>NUCLEOTIDE SEQUENCE [LARGE SCALE GENOMIC DNA]</scope>
    <source>
        <strain evidence="2 3">PL171</strain>
    </source>
</reference>
<dbReference type="EMBL" id="MCFL01000010">
    <property type="protein sequence ID" value="ORZ38084.1"/>
    <property type="molecule type" value="Genomic_DNA"/>
</dbReference>
<evidence type="ECO:0000313" key="2">
    <source>
        <dbReference type="EMBL" id="ORZ38084.1"/>
    </source>
</evidence>